<feature type="transmembrane region" description="Helical" evidence="8">
    <location>
        <begin position="110"/>
        <end position="136"/>
    </location>
</feature>
<protein>
    <submittedName>
        <fullName evidence="9">Endospore germination permease</fullName>
    </submittedName>
</protein>
<feature type="transmembrane region" description="Helical" evidence="8">
    <location>
        <begin position="341"/>
        <end position="358"/>
    </location>
</feature>
<feature type="transmembrane region" description="Helical" evidence="8">
    <location>
        <begin position="83"/>
        <end position="104"/>
    </location>
</feature>
<comment type="subcellular location">
    <subcellularLocation>
        <location evidence="1">Membrane</location>
        <topology evidence="1">Multi-pass membrane protein</topology>
    </subcellularLocation>
</comment>
<evidence type="ECO:0000256" key="5">
    <source>
        <dbReference type="ARBA" id="ARBA00022692"/>
    </source>
</evidence>
<dbReference type="PANTHER" id="PTHR34975:SF2">
    <property type="entry name" value="SPORE GERMINATION PROTEIN A2"/>
    <property type="match status" value="1"/>
</dbReference>
<dbReference type="RefSeq" id="WP_377927642.1">
    <property type="nucleotide sequence ID" value="NZ_JBHUEM010000008.1"/>
</dbReference>
<evidence type="ECO:0000256" key="4">
    <source>
        <dbReference type="ARBA" id="ARBA00022544"/>
    </source>
</evidence>
<evidence type="ECO:0000256" key="7">
    <source>
        <dbReference type="ARBA" id="ARBA00023136"/>
    </source>
</evidence>
<evidence type="ECO:0000256" key="8">
    <source>
        <dbReference type="SAM" id="Phobius"/>
    </source>
</evidence>
<organism evidence="9 10">
    <name type="scientific">Bacillus salitolerans</name>
    <dbReference type="NCBI Taxonomy" id="1437434"/>
    <lineage>
        <taxon>Bacteria</taxon>
        <taxon>Bacillati</taxon>
        <taxon>Bacillota</taxon>
        <taxon>Bacilli</taxon>
        <taxon>Bacillales</taxon>
        <taxon>Bacillaceae</taxon>
        <taxon>Bacillus</taxon>
    </lineage>
</organism>
<dbReference type="Pfam" id="PF03845">
    <property type="entry name" value="Spore_permease"/>
    <property type="match status" value="1"/>
</dbReference>
<comment type="similarity">
    <text evidence="2">Belongs to the amino acid-polyamine-organocation (APC) superfamily. Spore germination protein (SGP) (TC 2.A.3.9) family.</text>
</comment>
<dbReference type="PANTHER" id="PTHR34975">
    <property type="entry name" value="SPORE GERMINATION PROTEIN A2"/>
    <property type="match status" value="1"/>
</dbReference>
<dbReference type="Gene3D" id="1.20.1740.10">
    <property type="entry name" value="Amino acid/polyamine transporter I"/>
    <property type="match status" value="1"/>
</dbReference>
<keyword evidence="10" id="KW-1185">Reference proteome</keyword>
<feature type="transmembrane region" description="Helical" evidence="8">
    <location>
        <begin position="222"/>
        <end position="242"/>
    </location>
</feature>
<evidence type="ECO:0000256" key="6">
    <source>
        <dbReference type="ARBA" id="ARBA00022989"/>
    </source>
</evidence>
<comment type="caution">
    <text evidence="9">The sequence shown here is derived from an EMBL/GenBank/DDBJ whole genome shotgun (WGS) entry which is preliminary data.</text>
</comment>
<feature type="transmembrane region" description="Helical" evidence="8">
    <location>
        <begin position="271"/>
        <end position="296"/>
    </location>
</feature>
<dbReference type="NCBIfam" id="TIGR00912">
    <property type="entry name" value="2A0309"/>
    <property type="match status" value="1"/>
</dbReference>
<evidence type="ECO:0000256" key="2">
    <source>
        <dbReference type="ARBA" id="ARBA00007998"/>
    </source>
</evidence>
<feature type="transmembrane region" description="Helical" evidence="8">
    <location>
        <begin position="42"/>
        <end position="62"/>
    </location>
</feature>
<reference evidence="10" key="1">
    <citation type="journal article" date="2019" name="Int. J. Syst. Evol. Microbiol.">
        <title>The Global Catalogue of Microorganisms (GCM) 10K type strain sequencing project: providing services to taxonomists for standard genome sequencing and annotation.</title>
        <authorList>
            <consortium name="The Broad Institute Genomics Platform"/>
            <consortium name="The Broad Institute Genome Sequencing Center for Infectious Disease"/>
            <person name="Wu L."/>
            <person name="Ma J."/>
        </authorList>
    </citation>
    <scope>NUCLEOTIDE SEQUENCE [LARGE SCALE GENOMIC DNA]</scope>
    <source>
        <strain evidence="10">CCUG 49339</strain>
    </source>
</reference>
<feature type="transmembrane region" description="Helical" evidence="8">
    <location>
        <begin position="148"/>
        <end position="168"/>
    </location>
</feature>
<dbReference type="InterPro" id="IPR004761">
    <property type="entry name" value="Spore_GerAB"/>
</dbReference>
<gene>
    <name evidence="9" type="ORF">ACFSCX_07895</name>
</gene>
<accession>A0ABW4LMU4</accession>
<keyword evidence="7 8" id="KW-0472">Membrane</keyword>
<feature type="transmembrane region" description="Helical" evidence="8">
    <location>
        <begin position="12"/>
        <end position="36"/>
    </location>
</feature>
<keyword evidence="3" id="KW-0813">Transport</keyword>
<proteinExistence type="inferred from homology"/>
<dbReference type="Proteomes" id="UP001597214">
    <property type="component" value="Unassembled WGS sequence"/>
</dbReference>
<feature type="transmembrane region" description="Helical" evidence="8">
    <location>
        <begin position="188"/>
        <end position="210"/>
    </location>
</feature>
<name>A0ABW4LMU4_9BACI</name>
<keyword evidence="6 8" id="KW-1133">Transmembrane helix</keyword>
<evidence type="ECO:0000313" key="10">
    <source>
        <dbReference type="Proteomes" id="UP001597214"/>
    </source>
</evidence>
<evidence type="ECO:0000256" key="1">
    <source>
        <dbReference type="ARBA" id="ARBA00004141"/>
    </source>
</evidence>
<dbReference type="EMBL" id="JBHUEM010000008">
    <property type="protein sequence ID" value="MFD1736485.1"/>
    <property type="molecule type" value="Genomic_DNA"/>
</dbReference>
<keyword evidence="5 8" id="KW-0812">Transmembrane</keyword>
<feature type="transmembrane region" description="Helical" evidence="8">
    <location>
        <begin position="308"/>
        <end position="329"/>
    </location>
</feature>
<evidence type="ECO:0000256" key="3">
    <source>
        <dbReference type="ARBA" id="ARBA00022448"/>
    </source>
</evidence>
<evidence type="ECO:0000313" key="9">
    <source>
        <dbReference type="EMBL" id="MFD1736485.1"/>
    </source>
</evidence>
<sequence>MTKQKENISPRQFAILVALFTIGSAILFLPATLTGIAEQDGWISALLATTIGIGFVLFFAKVGTTLKNMTFIEACQYALGKKIGGILAAFYLTFPFLLCTFLLWDIGDFMVTQIIVETPIQAVFILFILTIVYTVRSGIESVARTAEIFVPWVYGLFFIIIIFVIPSIQITNLLPILENGIRPVLLGSYHMMSFPILELSLFLMVTKNIYDPSKIKSAFLNGFFRGTFVLFIVTMACIYVLGPDFTARNAFPVYILGKKVAIGEFLQRIEIVIAIMWFLSILFKLAIAFYSLVLGTSQILGLKDYRPLTLPYAVLLVISTIIMIPNSIFLTEFDQKAQGPYIFFICVIIPLIVFIALMRKERLNKKDKKEVDQHTST</sequence>
<keyword evidence="4" id="KW-0309">Germination</keyword>